<dbReference type="EMBL" id="CABWJV010000001">
    <property type="protein sequence ID" value="VWQ12655.1"/>
    <property type="molecule type" value="Genomic_DNA"/>
</dbReference>
<feature type="region of interest" description="Disordered" evidence="1">
    <location>
        <begin position="52"/>
        <end position="115"/>
    </location>
</feature>
<dbReference type="Proteomes" id="UP000494211">
    <property type="component" value="Unassembled WGS sequence"/>
</dbReference>
<comment type="caution">
    <text evidence="2">The sequence shown here is derived from an EMBL/GenBank/DDBJ whole genome shotgun (WGS) entry which is preliminary data.</text>
</comment>
<gene>
    <name evidence="2" type="ORF">BIFLH658_00240</name>
</gene>
<organism evidence="2 3">
    <name type="scientific">Bifidobacterium pseudocatenulatum</name>
    <dbReference type="NCBI Taxonomy" id="28026"/>
    <lineage>
        <taxon>Bacteria</taxon>
        <taxon>Bacillati</taxon>
        <taxon>Actinomycetota</taxon>
        <taxon>Actinomycetes</taxon>
        <taxon>Bifidobacteriales</taxon>
        <taxon>Bifidobacteriaceae</taxon>
        <taxon>Bifidobacterium</taxon>
    </lineage>
</organism>
<evidence type="ECO:0000256" key="1">
    <source>
        <dbReference type="SAM" id="MobiDB-lite"/>
    </source>
</evidence>
<evidence type="ECO:0000313" key="2">
    <source>
        <dbReference type="EMBL" id="VWQ12655.1"/>
    </source>
</evidence>
<feature type="compositionally biased region" description="Polar residues" evidence="1">
    <location>
        <begin position="91"/>
        <end position="109"/>
    </location>
</feature>
<sequence>MMRDAGNRMDTASEIMQRTAHGATQYNQRMPESVFPEATKANYDKYRAASKAFRTARAQRDRISDEQIRRQPKSSGTSHAFVNSFGEATTREITNQNYQRSQKSLSKSVLRNMGY</sequence>
<name>A0ABY6Y9U2_BIFPS</name>
<proteinExistence type="predicted"/>
<reference evidence="2 3" key="1">
    <citation type="submission" date="2019-10" db="EMBL/GenBank/DDBJ databases">
        <authorList>
            <consortium name="Melissa Lawson"/>
            <person name="O'neill I."/>
        </authorList>
    </citation>
    <scope>NUCLEOTIDE SEQUENCE [LARGE SCALE GENOMIC DNA]</scope>
    <source>
        <strain evidence="2">LH_658</strain>
    </source>
</reference>
<feature type="compositionally biased region" description="Basic and acidic residues" evidence="1">
    <location>
        <begin position="58"/>
        <end position="69"/>
    </location>
</feature>
<protein>
    <submittedName>
        <fullName evidence="2">Uncharacterized protein</fullName>
    </submittedName>
</protein>
<evidence type="ECO:0000313" key="3">
    <source>
        <dbReference type="Proteomes" id="UP000494211"/>
    </source>
</evidence>
<accession>A0ABY6Y9U2</accession>
<keyword evidence="3" id="KW-1185">Reference proteome</keyword>